<dbReference type="Pfam" id="PF13420">
    <property type="entry name" value="Acetyltransf_4"/>
    <property type="match status" value="1"/>
</dbReference>
<name>A0A1I5XBR5_9BACT</name>
<dbReference type="GO" id="GO:0016747">
    <property type="term" value="F:acyltransferase activity, transferring groups other than amino-acyl groups"/>
    <property type="evidence" value="ECO:0007669"/>
    <property type="project" value="InterPro"/>
</dbReference>
<dbReference type="OrthoDB" id="9799096at2"/>
<reference evidence="6 7" key="1">
    <citation type="submission" date="2016-10" db="EMBL/GenBank/DDBJ databases">
        <authorList>
            <person name="de Groot N.N."/>
        </authorList>
    </citation>
    <scope>NUCLEOTIDE SEQUENCE [LARGE SCALE GENOMIC DNA]</scope>
    <source>
        <strain evidence="6 7">DSM 28286</strain>
    </source>
</reference>
<keyword evidence="7" id="KW-1185">Reference proteome</keyword>
<dbReference type="PANTHER" id="PTHR43072">
    <property type="entry name" value="N-ACETYLTRANSFERASE"/>
    <property type="match status" value="1"/>
</dbReference>
<gene>
    <name evidence="6" type="ORF">SAMN05444277_10876</name>
</gene>
<accession>A0A1I5XBR5</accession>
<dbReference type="PANTHER" id="PTHR43072:SF23">
    <property type="entry name" value="UPF0039 PROTEIN C11D3.02C"/>
    <property type="match status" value="1"/>
</dbReference>
<dbReference type="InterPro" id="IPR000182">
    <property type="entry name" value="GNAT_dom"/>
</dbReference>
<evidence type="ECO:0000256" key="2">
    <source>
        <dbReference type="ARBA" id="ARBA00023315"/>
    </source>
</evidence>
<feature type="domain" description="N-acetyltransferase" evidence="5">
    <location>
        <begin position="2"/>
        <end position="155"/>
    </location>
</feature>
<dbReference type="FunFam" id="3.40.630.30:FF:000026">
    <property type="entry name" value="Phosphinothricin acetyltransferase"/>
    <property type="match status" value="1"/>
</dbReference>
<organism evidence="6 7">
    <name type="scientific">Parafilimonas terrae</name>
    <dbReference type="NCBI Taxonomy" id="1465490"/>
    <lineage>
        <taxon>Bacteria</taxon>
        <taxon>Pseudomonadati</taxon>
        <taxon>Bacteroidota</taxon>
        <taxon>Chitinophagia</taxon>
        <taxon>Chitinophagales</taxon>
        <taxon>Chitinophagaceae</taxon>
        <taxon>Parafilimonas</taxon>
    </lineage>
</organism>
<evidence type="ECO:0000256" key="4">
    <source>
        <dbReference type="ARBA" id="ARBA00051334"/>
    </source>
</evidence>
<dbReference type="CDD" id="cd04301">
    <property type="entry name" value="NAT_SF"/>
    <property type="match status" value="1"/>
</dbReference>
<dbReference type="PROSITE" id="PS51186">
    <property type="entry name" value="GNAT"/>
    <property type="match status" value="1"/>
</dbReference>
<protein>
    <submittedName>
        <fullName evidence="6">Phosphinothricin acetyltransferase</fullName>
    </submittedName>
</protein>
<evidence type="ECO:0000313" key="7">
    <source>
        <dbReference type="Proteomes" id="UP000199031"/>
    </source>
</evidence>
<dbReference type="InterPro" id="IPR016181">
    <property type="entry name" value="Acyl_CoA_acyltransferase"/>
</dbReference>
<dbReference type="EMBL" id="FOXQ01000008">
    <property type="protein sequence ID" value="SFQ29405.1"/>
    <property type="molecule type" value="Genomic_DNA"/>
</dbReference>
<evidence type="ECO:0000256" key="1">
    <source>
        <dbReference type="ARBA" id="ARBA00022679"/>
    </source>
</evidence>
<evidence type="ECO:0000259" key="5">
    <source>
        <dbReference type="PROSITE" id="PS51186"/>
    </source>
</evidence>
<comment type="catalytic activity">
    <reaction evidence="4">
        <text>L-methionine sulfone + acetyl-CoA = N-acetyl-L-methionine sulfone + CoA + H(+)</text>
        <dbReference type="Rhea" id="RHEA:47656"/>
        <dbReference type="ChEBI" id="CHEBI:15378"/>
        <dbReference type="ChEBI" id="CHEBI:57287"/>
        <dbReference type="ChEBI" id="CHEBI:57288"/>
        <dbReference type="ChEBI" id="CHEBI:87824"/>
        <dbReference type="ChEBI" id="CHEBI:87825"/>
    </reaction>
</comment>
<comment type="catalytic activity">
    <reaction evidence="3">
        <text>L-methionine sulfoximine + acetyl-CoA = N-acetyl-L-methionine sulfoximine + CoA + H(+)</text>
        <dbReference type="Rhea" id="RHEA:47660"/>
        <dbReference type="ChEBI" id="CHEBI:15378"/>
        <dbReference type="ChEBI" id="CHEBI:57287"/>
        <dbReference type="ChEBI" id="CHEBI:57288"/>
        <dbReference type="ChEBI" id="CHEBI:87826"/>
        <dbReference type="ChEBI" id="CHEBI:87827"/>
    </reaction>
</comment>
<evidence type="ECO:0000313" key="6">
    <source>
        <dbReference type="EMBL" id="SFQ29405.1"/>
    </source>
</evidence>
<dbReference type="RefSeq" id="WP_090659386.1">
    <property type="nucleotide sequence ID" value="NZ_FOXQ01000008.1"/>
</dbReference>
<dbReference type="AlphaFoldDB" id="A0A1I5XBR5"/>
<keyword evidence="2" id="KW-0012">Acyltransferase</keyword>
<sequence>MITIRKATMADLPAILDIYNDIIQNTTAVFHYNQQTLQMREEWFAQKQKEGFPVFVAEENNDIAGFSTFGQFRAWQAYQYTVENSVYVKAGQRGKGIAKALMQPLIDTAKDMSLHTMIAGITADNEASITLHKQFGFVETARLKEVGYKFDKWLDLIFMQLIL</sequence>
<evidence type="ECO:0000256" key="3">
    <source>
        <dbReference type="ARBA" id="ARBA00050603"/>
    </source>
</evidence>
<keyword evidence="1 6" id="KW-0808">Transferase</keyword>
<dbReference type="STRING" id="1465490.SAMN05444277_10876"/>
<dbReference type="Proteomes" id="UP000199031">
    <property type="component" value="Unassembled WGS sequence"/>
</dbReference>
<proteinExistence type="predicted"/>
<dbReference type="Gene3D" id="3.40.630.30">
    <property type="match status" value="1"/>
</dbReference>
<dbReference type="SUPFAM" id="SSF55729">
    <property type="entry name" value="Acyl-CoA N-acyltransferases (Nat)"/>
    <property type="match status" value="1"/>
</dbReference>